<evidence type="ECO:0000313" key="3">
    <source>
        <dbReference type="Proteomes" id="UP000886595"/>
    </source>
</evidence>
<proteinExistence type="predicted"/>
<evidence type="ECO:0000256" key="1">
    <source>
        <dbReference type="SAM" id="MobiDB-lite"/>
    </source>
</evidence>
<keyword evidence="3" id="KW-1185">Reference proteome</keyword>
<feature type="region of interest" description="Disordered" evidence="1">
    <location>
        <begin position="42"/>
        <end position="81"/>
    </location>
</feature>
<comment type="caution">
    <text evidence="2">The sequence shown here is derived from an EMBL/GenBank/DDBJ whole genome shotgun (WGS) entry which is preliminary data.</text>
</comment>
<reference evidence="2 3" key="1">
    <citation type="submission" date="2020-02" db="EMBL/GenBank/DDBJ databases">
        <authorList>
            <person name="Ma Q."/>
            <person name="Huang Y."/>
            <person name="Song X."/>
            <person name="Pei D."/>
        </authorList>
    </citation>
    <scope>NUCLEOTIDE SEQUENCE [LARGE SCALE GENOMIC DNA]</scope>
    <source>
        <strain evidence="2">Sxm20200214</strain>
        <tissue evidence="2">Leaf</tissue>
    </source>
</reference>
<dbReference type="AlphaFoldDB" id="A0A8X7VQX8"/>
<sequence length="96" mass="9997">MNQFGSNFSTVDSASTVSLRSPIIRGESSITASDSAVVCRSTSFTPEGRTGTSDRPFGTVSRVLPRGGRVSQATDPKEMRVSEAGGVVSSVIAIED</sequence>
<feature type="compositionally biased region" description="Polar residues" evidence="1">
    <location>
        <begin position="42"/>
        <end position="53"/>
    </location>
</feature>
<organism evidence="2 3">
    <name type="scientific">Brassica carinata</name>
    <name type="common">Ethiopian mustard</name>
    <name type="synonym">Abyssinian cabbage</name>
    <dbReference type="NCBI Taxonomy" id="52824"/>
    <lineage>
        <taxon>Eukaryota</taxon>
        <taxon>Viridiplantae</taxon>
        <taxon>Streptophyta</taxon>
        <taxon>Embryophyta</taxon>
        <taxon>Tracheophyta</taxon>
        <taxon>Spermatophyta</taxon>
        <taxon>Magnoliopsida</taxon>
        <taxon>eudicotyledons</taxon>
        <taxon>Gunneridae</taxon>
        <taxon>Pentapetalae</taxon>
        <taxon>rosids</taxon>
        <taxon>malvids</taxon>
        <taxon>Brassicales</taxon>
        <taxon>Brassicaceae</taxon>
        <taxon>Brassiceae</taxon>
        <taxon>Brassica</taxon>
    </lineage>
</organism>
<dbReference type="OrthoDB" id="10514194at2759"/>
<protein>
    <submittedName>
        <fullName evidence="2">Uncharacterized protein</fullName>
    </submittedName>
</protein>
<gene>
    <name evidence="2" type="ORF">Bca52824_018877</name>
</gene>
<dbReference type="EMBL" id="JAAMPC010000004">
    <property type="protein sequence ID" value="KAG2315755.1"/>
    <property type="molecule type" value="Genomic_DNA"/>
</dbReference>
<evidence type="ECO:0000313" key="2">
    <source>
        <dbReference type="EMBL" id="KAG2315755.1"/>
    </source>
</evidence>
<dbReference type="Proteomes" id="UP000886595">
    <property type="component" value="Unassembled WGS sequence"/>
</dbReference>
<name>A0A8X7VQX8_BRACI</name>
<accession>A0A8X7VQX8</accession>